<dbReference type="InterPro" id="IPR009057">
    <property type="entry name" value="Homeodomain-like_sf"/>
</dbReference>
<dbReference type="STRING" id="632955.GCA_000829675_02198"/>
<keyword evidence="5" id="KW-1185">Reference proteome</keyword>
<dbReference type="InterPro" id="IPR001647">
    <property type="entry name" value="HTH_TetR"/>
</dbReference>
<dbReference type="OrthoDB" id="63332at2"/>
<dbReference type="HOGENOM" id="CLU_106296_0_0_6"/>
<dbReference type="PATRIC" id="fig|421052.3.peg.1281"/>
<accession>S3NB17</accession>
<evidence type="ECO:0000256" key="1">
    <source>
        <dbReference type="ARBA" id="ARBA00023125"/>
    </source>
</evidence>
<evidence type="ECO:0000313" key="4">
    <source>
        <dbReference type="EMBL" id="EPF75643.1"/>
    </source>
</evidence>
<proteinExistence type="predicted"/>
<dbReference type="EMBL" id="ATGI01000013">
    <property type="protein sequence ID" value="EPF75643.1"/>
    <property type="molecule type" value="Genomic_DNA"/>
</dbReference>
<protein>
    <recommendedName>
        <fullName evidence="3">HTH tetR-type domain-containing protein</fullName>
    </recommendedName>
</protein>
<dbReference type="SUPFAM" id="SSF46689">
    <property type="entry name" value="Homeodomain-like"/>
    <property type="match status" value="1"/>
</dbReference>
<evidence type="ECO:0000313" key="5">
    <source>
        <dbReference type="Proteomes" id="UP000014568"/>
    </source>
</evidence>
<dbReference type="PROSITE" id="PS50977">
    <property type="entry name" value="HTH_TETR_2"/>
    <property type="match status" value="1"/>
</dbReference>
<dbReference type="Gene3D" id="1.10.357.10">
    <property type="entry name" value="Tetracycline Repressor, domain 2"/>
    <property type="match status" value="1"/>
</dbReference>
<feature type="domain" description="HTH tetR-type" evidence="3">
    <location>
        <begin position="10"/>
        <end position="69"/>
    </location>
</feature>
<dbReference type="eggNOG" id="COG1309">
    <property type="taxonomic scope" value="Bacteria"/>
</dbReference>
<organism evidence="4 5">
    <name type="scientific">Acinetobacter rudis CIP 110305</name>
    <dbReference type="NCBI Taxonomy" id="421052"/>
    <lineage>
        <taxon>Bacteria</taxon>
        <taxon>Pseudomonadati</taxon>
        <taxon>Pseudomonadota</taxon>
        <taxon>Gammaproteobacteria</taxon>
        <taxon>Moraxellales</taxon>
        <taxon>Moraxellaceae</taxon>
        <taxon>Acinetobacter</taxon>
    </lineage>
</organism>
<reference evidence="4 5" key="1">
    <citation type="submission" date="2013-06" db="EMBL/GenBank/DDBJ databases">
        <title>The Genome Sequence of Acinetobacter rudis CIP 110305.</title>
        <authorList>
            <consortium name="The Broad Institute Genome Sequencing Platform"/>
            <consortium name="The Broad Institute Genome Sequencing Center for Infectious Disease"/>
            <person name="Cerqueira G."/>
            <person name="Feldgarden M."/>
            <person name="Courvalin P."/>
            <person name="Perichon B."/>
            <person name="Grillot-Courvalin C."/>
            <person name="Clermont D."/>
            <person name="Rocha E."/>
            <person name="Yoon E.-J."/>
            <person name="Nemec A."/>
            <person name="Young S.K."/>
            <person name="Zeng Q."/>
            <person name="Gargeya S."/>
            <person name="Fitzgerald M."/>
            <person name="Abouelleil A."/>
            <person name="Alvarado L."/>
            <person name="Berlin A.M."/>
            <person name="Chapman S.B."/>
            <person name="Dewar J."/>
            <person name="Goldberg J."/>
            <person name="Griggs A."/>
            <person name="Gujja S."/>
            <person name="Hansen M."/>
            <person name="Howarth C."/>
            <person name="Imamovic A."/>
            <person name="Larimer J."/>
            <person name="McCowan C."/>
            <person name="Murphy C."/>
            <person name="Pearson M."/>
            <person name="Priest M."/>
            <person name="Roberts A."/>
            <person name="Saif S."/>
            <person name="Shea T."/>
            <person name="Sykes S."/>
            <person name="Wortman J."/>
            <person name="Nusbaum C."/>
            <person name="Birren B."/>
        </authorList>
    </citation>
    <scope>NUCLEOTIDE SEQUENCE [LARGE SCALE GENOMIC DNA]</scope>
    <source>
        <strain evidence="4 5">CIP 110305</strain>
    </source>
</reference>
<feature type="DNA-binding region" description="H-T-H motif" evidence="2">
    <location>
        <begin position="32"/>
        <end position="51"/>
    </location>
</feature>
<evidence type="ECO:0000256" key="2">
    <source>
        <dbReference type="PROSITE-ProRule" id="PRU00335"/>
    </source>
</evidence>
<keyword evidence="1 2" id="KW-0238">DNA-binding</keyword>
<dbReference type="PRINTS" id="PR00455">
    <property type="entry name" value="HTHTETR"/>
</dbReference>
<name>S3NB17_9GAMM</name>
<evidence type="ECO:0000259" key="3">
    <source>
        <dbReference type="PROSITE" id="PS50977"/>
    </source>
</evidence>
<sequence length="208" mass="24613">MTTVRQQNLLQRKEKILAMAETLLLDKHQDITLSELANELDIAKGTIYKHFKSKNQLYLELIILNEQRLFEISKKYNNDIKAYVSQYMLYNMLNSNRTILLHVIEERLTNNERKLNDLFKELYHIREQRILEIKDIFAAYLKESNSIMSIRDYLSYIWTVTYGASLLLNSTHYQKSIGSRERLIKLYVNQALMTPDNISSHHDQHTSG</sequence>
<dbReference type="GO" id="GO:0003677">
    <property type="term" value="F:DNA binding"/>
    <property type="evidence" value="ECO:0007669"/>
    <property type="project" value="UniProtKB-UniRule"/>
</dbReference>
<dbReference type="RefSeq" id="WP_016655719.1">
    <property type="nucleotide sequence ID" value="NZ_KE340352.1"/>
</dbReference>
<dbReference type="Proteomes" id="UP000014568">
    <property type="component" value="Unassembled WGS sequence"/>
</dbReference>
<dbReference type="AlphaFoldDB" id="S3NB17"/>
<dbReference type="Pfam" id="PF00440">
    <property type="entry name" value="TetR_N"/>
    <property type="match status" value="1"/>
</dbReference>
<gene>
    <name evidence="4" type="ORF">F945_01310</name>
</gene>
<comment type="caution">
    <text evidence="4">The sequence shown here is derived from an EMBL/GenBank/DDBJ whole genome shotgun (WGS) entry which is preliminary data.</text>
</comment>